<dbReference type="Gene3D" id="1.10.260.40">
    <property type="entry name" value="lambda repressor-like DNA-binding domains"/>
    <property type="match status" value="1"/>
</dbReference>
<sequence>MQSPTVKRRQLSATLRQLRERSGLTSTEAAKRLEWTASKLTRIERNEWKLPNVHDIRLLLDIYGVTDQRQREALITLARESRRRGWWADYKDVFRSNLPAFEAGASVIRTYEAVLVPGLLQIPEYTAAVFRGSQVLDDAVVGRHVEARRARQQILDREDPPSLMALIDEAALLKLIGGKSVMRDQLAHLITMAVRPNITIQVVPNTVGAHSAVTAGPFVILDFPGDPSLVYMATATDSLWLEQPEEYQRYSLIFNHVSTSALSPEESAAYMTTLMDGQTR</sequence>
<dbReference type="CDD" id="cd00093">
    <property type="entry name" value="HTH_XRE"/>
    <property type="match status" value="1"/>
</dbReference>
<dbReference type="PROSITE" id="PS50943">
    <property type="entry name" value="HTH_CROC1"/>
    <property type="match status" value="1"/>
</dbReference>
<evidence type="ECO:0000313" key="2">
    <source>
        <dbReference type="EMBL" id="MFC4592121.1"/>
    </source>
</evidence>
<dbReference type="SUPFAM" id="SSF47413">
    <property type="entry name" value="lambda repressor-like DNA-binding domains"/>
    <property type="match status" value="1"/>
</dbReference>
<dbReference type="EMBL" id="JBHSFN010000042">
    <property type="protein sequence ID" value="MFC4592121.1"/>
    <property type="molecule type" value="Genomic_DNA"/>
</dbReference>
<proteinExistence type="predicted"/>
<protein>
    <submittedName>
        <fullName evidence="2">Helix-turn-helix domain-containing protein</fullName>
    </submittedName>
</protein>
<dbReference type="Pfam" id="PF13560">
    <property type="entry name" value="HTH_31"/>
    <property type="match status" value="1"/>
</dbReference>
<reference evidence="3" key="1">
    <citation type="journal article" date="2019" name="Int. J. Syst. Evol. Microbiol.">
        <title>The Global Catalogue of Microorganisms (GCM) 10K type strain sequencing project: providing services to taxonomists for standard genome sequencing and annotation.</title>
        <authorList>
            <consortium name="The Broad Institute Genomics Platform"/>
            <consortium name="The Broad Institute Genome Sequencing Center for Infectious Disease"/>
            <person name="Wu L."/>
            <person name="Ma J."/>
        </authorList>
    </citation>
    <scope>NUCLEOTIDE SEQUENCE [LARGE SCALE GENOMIC DNA]</scope>
    <source>
        <strain evidence="3">CCUG 49560</strain>
    </source>
</reference>
<dbReference type="InterPro" id="IPR010982">
    <property type="entry name" value="Lambda_DNA-bd_dom_sf"/>
</dbReference>
<evidence type="ECO:0000259" key="1">
    <source>
        <dbReference type="PROSITE" id="PS50943"/>
    </source>
</evidence>
<organism evidence="2 3">
    <name type="scientific">Sphaerisporangium corydalis</name>
    <dbReference type="NCBI Taxonomy" id="1441875"/>
    <lineage>
        <taxon>Bacteria</taxon>
        <taxon>Bacillati</taxon>
        <taxon>Actinomycetota</taxon>
        <taxon>Actinomycetes</taxon>
        <taxon>Streptosporangiales</taxon>
        <taxon>Streptosporangiaceae</taxon>
        <taxon>Sphaerisporangium</taxon>
    </lineage>
</organism>
<evidence type="ECO:0000313" key="3">
    <source>
        <dbReference type="Proteomes" id="UP001595891"/>
    </source>
</evidence>
<name>A0ABV9ER17_9ACTN</name>
<dbReference type="Proteomes" id="UP001595891">
    <property type="component" value="Unassembled WGS sequence"/>
</dbReference>
<dbReference type="RefSeq" id="WP_262847916.1">
    <property type="nucleotide sequence ID" value="NZ_JANZYP010000068.1"/>
</dbReference>
<dbReference type="InterPro" id="IPR043917">
    <property type="entry name" value="DUF5753"/>
</dbReference>
<keyword evidence="3" id="KW-1185">Reference proteome</keyword>
<gene>
    <name evidence="2" type="ORF">ACFO8L_38950</name>
</gene>
<dbReference type="Pfam" id="PF19054">
    <property type="entry name" value="DUF5753"/>
    <property type="match status" value="1"/>
</dbReference>
<dbReference type="InterPro" id="IPR001387">
    <property type="entry name" value="Cro/C1-type_HTH"/>
</dbReference>
<feature type="domain" description="HTH cro/C1-type" evidence="1">
    <location>
        <begin position="15"/>
        <end position="69"/>
    </location>
</feature>
<accession>A0ABV9ER17</accession>
<dbReference type="SMART" id="SM00530">
    <property type="entry name" value="HTH_XRE"/>
    <property type="match status" value="1"/>
</dbReference>
<comment type="caution">
    <text evidence="2">The sequence shown here is derived from an EMBL/GenBank/DDBJ whole genome shotgun (WGS) entry which is preliminary data.</text>
</comment>